<reference evidence="1 2" key="1">
    <citation type="submission" date="2018-11" db="EMBL/GenBank/DDBJ databases">
        <authorList>
            <person name="Na S.W."/>
            <person name="Baik M."/>
        </authorList>
    </citation>
    <scope>NUCLEOTIDE SEQUENCE [LARGE SCALE GENOMIC DNA]</scope>
    <source>
        <strain evidence="1 2">E39</strain>
    </source>
</reference>
<dbReference type="RefSeq" id="WP_111898559.1">
    <property type="nucleotide sequence ID" value="NZ_CP033459.1"/>
</dbReference>
<dbReference type="KEGG" id="alq:C7Y71_003430"/>
<sequence>MSDGNYNRNLLPYRDYQSGVRAGRATMRTRAMEKLRELLEKTDLSEEQQAEMLREFHAALK</sequence>
<dbReference type="AlphaFoldDB" id="A0A5P8E5F0"/>
<accession>A0A5P8E5F0</accession>
<evidence type="ECO:0000313" key="1">
    <source>
        <dbReference type="EMBL" id="QFQ12147.1"/>
    </source>
</evidence>
<gene>
    <name evidence="1" type="ORF">C7Y71_003430</name>
</gene>
<proteinExistence type="predicted"/>
<protein>
    <submittedName>
        <fullName evidence="1">Uncharacterized protein</fullName>
    </submittedName>
</protein>
<dbReference type="Proteomes" id="UP000249375">
    <property type="component" value="Chromosome"/>
</dbReference>
<evidence type="ECO:0000313" key="2">
    <source>
        <dbReference type="Proteomes" id="UP000249375"/>
    </source>
</evidence>
<organism evidence="1 2">
    <name type="scientific">Pseudoprevotella muciniphila</name>
    <dbReference type="NCBI Taxonomy" id="2133944"/>
    <lineage>
        <taxon>Bacteria</taxon>
        <taxon>Pseudomonadati</taxon>
        <taxon>Bacteroidota</taxon>
        <taxon>Bacteroidia</taxon>
        <taxon>Bacteroidales</taxon>
        <taxon>Prevotellaceae</taxon>
        <taxon>Pseudoprevotella</taxon>
    </lineage>
</organism>
<dbReference type="EMBL" id="CP033459">
    <property type="protein sequence ID" value="QFQ12147.1"/>
    <property type="molecule type" value="Genomic_DNA"/>
</dbReference>
<name>A0A5P8E5F0_9BACT</name>
<keyword evidence="2" id="KW-1185">Reference proteome</keyword>